<feature type="domain" description="FAD-binding" evidence="5">
    <location>
        <begin position="10"/>
        <end position="333"/>
    </location>
</feature>
<dbReference type="NCBIfam" id="NF005303">
    <property type="entry name" value="PRK06834.1"/>
    <property type="match status" value="1"/>
</dbReference>
<gene>
    <name evidence="6" type="ORF">KDK95_30320</name>
</gene>
<keyword evidence="6" id="KW-0503">Monooxygenase</keyword>
<evidence type="ECO:0000256" key="4">
    <source>
        <dbReference type="SAM" id="MobiDB-lite"/>
    </source>
</evidence>
<dbReference type="AlphaFoldDB" id="A0A941IPP3"/>
<dbReference type="EMBL" id="JAGSOH010000145">
    <property type="protein sequence ID" value="MBR7830636.1"/>
    <property type="molecule type" value="Genomic_DNA"/>
</dbReference>
<dbReference type="InterPro" id="IPR036188">
    <property type="entry name" value="FAD/NAD-bd_sf"/>
</dbReference>
<evidence type="ECO:0000313" key="6">
    <source>
        <dbReference type="EMBL" id="MBR7830636.1"/>
    </source>
</evidence>
<keyword evidence="3" id="KW-0274">FAD</keyword>
<dbReference type="PRINTS" id="PR00420">
    <property type="entry name" value="RNGMNOXGNASE"/>
</dbReference>
<dbReference type="InterPro" id="IPR002938">
    <property type="entry name" value="FAD-bd"/>
</dbReference>
<dbReference type="InterPro" id="IPR050641">
    <property type="entry name" value="RIFMO-like"/>
</dbReference>
<organism evidence="6 7">
    <name type="scientific">Actinospica acidithermotolerans</name>
    <dbReference type="NCBI Taxonomy" id="2828514"/>
    <lineage>
        <taxon>Bacteria</taxon>
        <taxon>Bacillati</taxon>
        <taxon>Actinomycetota</taxon>
        <taxon>Actinomycetes</taxon>
        <taxon>Catenulisporales</taxon>
        <taxon>Actinospicaceae</taxon>
        <taxon>Actinospica</taxon>
    </lineage>
</organism>
<reference evidence="6" key="1">
    <citation type="submission" date="2021-04" db="EMBL/GenBank/DDBJ databases">
        <title>Genome based classification of Actinospica acidithermotolerans sp. nov., an actinobacterium isolated from an Indonesian hot spring.</title>
        <authorList>
            <person name="Kusuma A.B."/>
            <person name="Putra K.E."/>
            <person name="Nafisah S."/>
            <person name="Loh J."/>
            <person name="Nouioui I."/>
            <person name="Goodfellow M."/>
        </authorList>
    </citation>
    <scope>NUCLEOTIDE SEQUENCE</scope>
    <source>
        <strain evidence="6">MGRD01-02</strain>
    </source>
</reference>
<evidence type="ECO:0000256" key="1">
    <source>
        <dbReference type="ARBA" id="ARBA00001974"/>
    </source>
</evidence>
<evidence type="ECO:0000313" key="7">
    <source>
        <dbReference type="Proteomes" id="UP000676325"/>
    </source>
</evidence>
<dbReference type="Proteomes" id="UP000676325">
    <property type="component" value="Unassembled WGS sequence"/>
</dbReference>
<evidence type="ECO:0000256" key="3">
    <source>
        <dbReference type="ARBA" id="ARBA00022827"/>
    </source>
</evidence>
<proteinExistence type="predicted"/>
<dbReference type="Pfam" id="PF01494">
    <property type="entry name" value="FAD_binding_3"/>
    <property type="match status" value="1"/>
</dbReference>
<evidence type="ECO:0000259" key="5">
    <source>
        <dbReference type="Pfam" id="PF01494"/>
    </source>
</evidence>
<protein>
    <submittedName>
        <fullName evidence="6">FAD-dependent monooxygenase</fullName>
    </submittedName>
</protein>
<feature type="compositionally biased region" description="Gly residues" evidence="4">
    <location>
        <begin position="403"/>
        <end position="412"/>
    </location>
</feature>
<comment type="cofactor">
    <cofactor evidence="1">
        <name>FAD</name>
        <dbReference type="ChEBI" id="CHEBI:57692"/>
    </cofactor>
</comment>
<feature type="region of interest" description="Disordered" evidence="4">
    <location>
        <begin position="387"/>
        <end position="414"/>
    </location>
</feature>
<name>A0A941IPP3_9ACTN</name>
<sequence length="529" mass="56663">MQTTDMTDHAVLIAGGGPTGLMLAGELALAGVDVAVLERRTTRELVGWRALGFHARTLEVFDQRGIADRFVSAGMIAQTTAFGTIRLDISDFPTRFNHGLGLPQKHIERILADWVEELGVPTHRGVELTGFTQDEGGVTVDFADGKSLRALYLVGCDGGRSVVRKTAGIAFPGWEATGSGLIAAAEFDEEPEWGMRRDEFGVAGFSRPDPDGPIRAQAAEDHVGEGEPTLEQLRAAIVRFYGTDYGLRSAEWITRFSDTTRQAEAYRDRRVLLAGDSAHIHSPMGGQGLGVGVQDAVNLGWKLAQVVHGMSDESLLDTYHDERHPVAARVLHNTMAQIALARVNDRTDALRDIMGDLLKMEEPRKHLAGMVSGLDIRYDFAVLDGPGAAPGESGESGEAGESGESGGSGGSGEAAVDVHPLLGRRMPDLDLSTRIGELRVFTLLHNARPVLINLAAPGACDDSLAPWSDYVQLVDATYDGAWELPVLGTVPAPTGVLVRPDGHVAWVGRSASLDGLTDALAKWFGVKER</sequence>
<keyword evidence="6" id="KW-0560">Oxidoreductase</keyword>
<keyword evidence="7" id="KW-1185">Reference proteome</keyword>
<keyword evidence="2" id="KW-0285">Flavoprotein</keyword>
<comment type="caution">
    <text evidence="6">The sequence shown here is derived from an EMBL/GenBank/DDBJ whole genome shotgun (WGS) entry which is preliminary data.</text>
</comment>
<dbReference type="SUPFAM" id="SSF51905">
    <property type="entry name" value="FAD/NAD(P)-binding domain"/>
    <property type="match status" value="1"/>
</dbReference>
<accession>A0A941IPP3</accession>
<evidence type="ECO:0000256" key="2">
    <source>
        <dbReference type="ARBA" id="ARBA00022630"/>
    </source>
</evidence>
<dbReference type="Pfam" id="PF21274">
    <property type="entry name" value="Rng_hyd_C"/>
    <property type="match status" value="1"/>
</dbReference>
<dbReference type="PANTHER" id="PTHR43004:SF19">
    <property type="entry name" value="BINDING MONOOXYGENASE, PUTATIVE (JCVI)-RELATED"/>
    <property type="match status" value="1"/>
</dbReference>
<dbReference type="GO" id="GO:0016709">
    <property type="term" value="F:oxidoreductase activity, acting on paired donors, with incorporation or reduction of molecular oxygen, NAD(P)H as one donor, and incorporation of one atom of oxygen"/>
    <property type="evidence" value="ECO:0007669"/>
    <property type="project" value="UniProtKB-ARBA"/>
</dbReference>
<dbReference type="GO" id="GO:0071949">
    <property type="term" value="F:FAD binding"/>
    <property type="evidence" value="ECO:0007669"/>
    <property type="project" value="InterPro"/>
</dbReference>
<dbReference type="Gene3D" id="3.50.50.60">
    <property type="entry name" value="FAD/NAD(P)-binding domain"/>
    <property type="match status" value="2"/>
</dbReference>
<dbReference type="PANTHER" id="PTHR43004">
    <property type="entry name" value="TRK SYSTEM POTASSIUM UPTAKE PROTEIN"/>
    <property type="match status" value="1"/>
</dbReference>
<dbReference type="Gene3D" id="3.40.30.120">
    <property type="match status" value="1"/>
</dbReference>